<dbReference type="Gene3D" id="3.30.1240.10">
    <property type="match status" value="1"/>
</dbReference>
<dbReference type="InterPro" id="IPR006379">
    <property type="entry name" value="HAD-SF_hydro_IIB"/>
</dbReference>
<dbReference type="Gene3D" id="3.40.50.1000">
    <property type="entry name" value="HAD superfamily/HAD-like"/>
    <property type="match status" value="1"/>
</dbReference>
<gene>
    <name evidence="1" type="ORF">QE109_03525</name>
</gene>
<dbReference type="PANTHER" id="PTHR10000:SF8">
    <property type="entry name" value="HAD SUPERFAMILY HYDROLASE-LIKE, TYPE 3"/>
    <property type="match status" value="1"/>
</dbReference>
<evidence type="ECO:0000313" key="1">
    <source>
        <dbReference type="EMBL" id="MDH8677201.1"/>
    </source>
</evidence>
<dbReference type="InterPro" id="IPR023214">
    <property type="entry name" value="HAD_sf"/>
</dbReference>
<name>A0ABT6N9W3_9FIRM</name>
<dbReference type="PROSITE" id="PS01229">
    <property type="entry name" value="COF_2"/>
    <property type="match status" value="1"/>
</dbReference>
<organism evidence="1 2">
    <name type="scientific">Fusibacter bizertensis</name>
    <dbReference type="NCBI Taxonomy" id="1488331"/>
    <lineage>
        <taxon>Bacteria</taxon>
        <taxon>Bacillati</taxon>
        <taxon>Bacillota</taxon>
        <taxon>Clostridia</taxon>
        <taxon>Eubacteriales</taxon>
        <taxon>Eubacteriales Family XII. Incertae Sedis</taxon>
        <taxon>Fusibacter</taxon>
    </lineage>
</organism>
<dbReference type="Proteomes" id="UP001158045">
    <property type="component" value="Unassembled WGS sequence"/>
</dbReference>
<dbReference type="SFLD" id="SFLDG01140">
    <property type="entry name" value="C2.B:_Phosphomannomutase_and_P"/>
    <property type="match status" value="1"/>
</dbReference>
<protein>
    <submittedName>
        <fullName evidence="1">Cof-type HAD-IIB family hydrolase</fullName>
        <ecNumber evidence="1">3.1.3.-</ecNumber>
    </submittedName>
</protein>
<dbReference type="Pfam" id="PF08282">
    <property type="entry name" value="Hydrolase_3"/>
    <property type="match status" value="1"/>
</dbReference>
<dbReference type="SFLD" id="SFLDS00003">
    <property type="entry name" value="Haloacid_Dehalogenase"/>
    <property type="match status" value="1"/>
</dbReference>
<keyword evidence="2" id="KW-1185">Reference proteome</keyword>
<comment type="caution">
    <text evidence="1">The sequence shown here is derived from an EMBL/GenBank/DDBJ whole genome shotgun (WGS) entry which is preliminary data.</text>
</comment>
<dbReference type="RefSeq" id="WP_281093014.1">
    <property type="nucleotide sequence ID" value="NZ_JARYZI010000002.1"/>
</dbReference>
<accession>A0ABT6N9W3</accession>
<dbReference type="EC" id="3.1.3.-" evidence="1"/>
<sequence length="271" mass="29889">MKKKLIVSDIDGTLLMSNKHISEVTKKRIFDLIDAGHIFAIATGRMHGAGKIITQELDYDGFLISCNGAVVKHLKTGEVIQAIELKPGLAQMVSEVCEKYGAYYHLYDMDTIYANSNRNLAKKFSDGMPALPEAFKFNVVFPESLPALIGKMPIYKIGLFHEKPEVFEAIMAELKLIDGLETCKSLETSFDVMAKGVSKATGIEALQKYFDVPLEDVIAFGDNENDMDMITYAGVGVAMSNAMEALKEVADFVTVSNDEDGLVYALDRLLH</sequence>
<dbReference type="PROSITE" id="PS01228">
    <property type="entry name" value="COF_1"/>
    <property type="match status" value="1"/>
</dbReference>
<dbReference type="InterPro" id="IPR036412">
    <property type="entry name" value="HAD-like_sf"/>
</dbReference>
<keyword evidence="1" id="KW-0378">Hydrolase</keyword>
<dbReference type="NCBIfam" id="TIGR00099">
    <property type="entry name" value="Cof-subfamily"/>
    <property type="match status" value="1"/>
</dbReference>
<evidence type="ECO:0000313" key="2">
    <source>
        <dbReference type="Proteomes" id="UP001158045"/>
    </source>
</evidence>
<dbReference type="SUPFAM" id="SSF56784">
    <property type="entry name" value="HAD-like"/>
    <property type="match status" value="1"/>
</dbReference>
<dbReference type="SFLD" id="SFLDG01144">
    <property type="entry name" value="C2.B.4:_PGP_Like"/>
    <property type="match status" value="1"/>
</dbReference>
<dbReference type="GO" id="GO:0016787">
    <property type="term" value="F:hydrolase activity"/>
    <property type="evidence" value="ECO:0007669"/>
    <property type="project" value="UniProtKB-KW"/>
</dbReference>
<dbReference type="PANTHER" id="PTHR10000">
    <property type="entry name" value="PHOSPHOSERINE PHOSPHATASE"/>
    <property type="match status" value="1"/>
</dbReference>
<proteinExistence type="predicted"/>
<dbReference type="EMBL" id="JARYZI010000002">
    <property type="protein sequence ID" value="MDH8677201.1"/>
    <property type="molecule type" value="Genomic_DNA"/>
</dbReference>
<reference evidence="1 2" key="1">
    <citation type="submission" date="2023-04" db="EMBL/GenBank/DDBJ databases">
        <title>Fusibacter bizertensis strain WBS, isolated from littoral bottom sediments of the Arctic seas - biochemical and genomic analysis.</title>
        <authorList>
            <person name="Brioukhanov A.L."/>
        </authorList>
    </citation>
    <scope>NUCLEOTIDE SEQUENCE [LARGE SCALE GENOMIC DNA]</scope>
    <source>
        <strain evidence="1 2">WBS</strain>
    </source>
</reference>
<dbReference type="NCBIfam" id="TIGR01484">
    <property type="entry name" value="HAD-SF-IIB"/>
    <property type="match status" value="1"/>
</dbReference>
<dbReference type="InterPro" id="IPR000150">
    <property type="entry name" value="Cof"/>
</dbReference>
<dbReference type="CDD" id="cd07516">
    <property type="entry name" value="HAD_Pase"/>
    <property type="match status" value="1"/>
</dbReference>